<dbReference type="InterPro" id="IPR011494">
    <property type="entry name" value="HIRA-like_C"/>
</dbReference>
<dbReference type="WBParaSite" id="EEL_0000068701-mRNA-1">
    <property type="protein sequence ID" value="EEL_0000068701-mRNA-1"/>
    <property type="gene ID" value="EEL_0000068701"/>
</dbReference>
<sequence>MDTHSPISKTEQVLPQLALKPLLRPAPFPESLTIMLNDNRSVTFPIPQQRRSLSISVPPTEMCPVNKIDVLNEYEVAATVKLTKLCGMKDATVMWTAHLDPVVCSIAANSHWFVAGCYDGSIHIYSTPSGSSHLLSFLRNCKVVSCTISDIGEPVLTLSNGKTYSQLLFDEKSILPRLSIPSVNASASALLSSIKSTPIHVNSEVQINATHSFLEERLCSSLSLRLPNDFRHYLNLYVRSLLQHGERIVN</sequence>
<evidence type="ECO:0000313" key="8">
    <source>
        <dbReference type="Proteomes" id="UP000050640"/>
    </source>
</evidence>
<dbReference type="GO" id="GO:0031491">
    <property type="term" value="F:nucleosome binding"/>
    <property type="evidence" value="ECO:0007669"/>
    <property type="project" value="TreeGrafter"/>
</dbReference>
<dbReference type="Proteomes" id="UP000050640">
    <property type="component" value="Unplaced"/>
</dbReference>
<organism evidence="8 9">
    <name type="scientific">Elaeophora elaphi</name>
    <dbReference type="NCBI Taxonomy" id="1147741"/>
    <lineage>
        <taxon>Eukaryota</taxon>
        <taxon>Metazoa</taxon>
        <taxon>Ecdysozoa</taxon>
        <taxon>Nematoda</taxon>
        <taxon>Chromadorea</taxon>
        <taxon>Rhabditida</taxon>
        <taxon>Spirurina</taxon>
        <taxon>Spiruromorpha</taxon>
        <taxon>Filarioidea</taxon>
        <taxon>Onchocercidae</taxon>
        <taxon>Elaeophora</taxon>
    </lineage>
</organism>
<dbReference type="GO" id="GO:0006351">
    <property type="term" value="P:DNA-templated transcription"/>
    <property type="evidence" value="ECO:0007669"/>
    <property type="project" value="InterPro"/>
</dbReference>
<evidence type="ECO:0000313" key="9">
    <source>
        <dbReference type="WBParaSite" id="EEL_0000068701-mRNA-1"/>
    </source>
</evidence>
<accession>A0A0R3RGY9</accession>
<keyword evidence="6" id="KW-0539">Nucleus</keyword>
<comment type="similarity">
    <text evidence="2">Belongs to the WD repeat HIR1 family.</text>
</comment>
<dbReference type="Pfam" id="PF07569">
    <property type="entry name" value="Hira"/>
    <property type="match status" value="1"/>
</dbReference>
<name>A0A0R3RGY9_9BILA</name>
<evidence type="ECO:0000256" key="3">
    <source>
        <dbReference type="ARBA" id="ARBA00022574"/>
    </source>
</evidence>
<dbReference type="STRING" id="1147741.A0A0R3RGY9"/>
<comment type="subcellular location">
    <subcellularLocation>
        <location evidence="1">Nucleus</location>
    </subcellularLocation>
</comment>
<protein>
    <submittedName>
        <fullName evidence="9">Hira domain-containing protein</fullName>
    </submittedName>
</protein>
<dbReference type="PANTHER" id="PTHR13831">
    <property type="entry name" value="MEMBER OF THE HIR1 FAMILY OF WD-REPEAT PROTEINS"/>
    <property type="match status" value="1"/>
</dbReference>
<evidence type="ECO:0000259" key="7">
    <source>
        <dbReference type="Pfam" id="PF07569"/>
    </source>
</evidence>
<dbReference type="GO" id="GO:0000785">
    <property type="term" value="C:chromatin"/>
    <property type="evidence" value="ECO:0007669"/>
    <property type="project" value="TreeGrafter"/>
</dbReference>
<dbReference type="GO" id="GO:0000417">
    <property type="term" value="C:HIR complex"/>
    <property type="evidence" value="ECO:0007669"/>
    <property type="project" value="TreeGrafter"/>
</dbReference>
<dbReference type="PANTHER" id="PTHR13831:SF0">
    <property type="entry name" value="PROTEIN HIRA"/>
    <property type="match status" value="1"/>
</dbReference>
<dbReference type="SUPFAM" id="SSF50978">
    <property type="entry name" value="WD40 repeat-like"/>
    <property type="match status" value="1"/>
</dbReference>
<dbReference type="GO" id="GO:0006338">
    <property type="term" value="P:chromatin remodeling"/>
    <property type="evidence" value="ECO:0007669"/>
    <property type="project" value="InterPro"/>
</dbReference>
<evidence type="ECO:0000256" key="4">
    <source>
        <dbReference type="ARBA" id="ARBA00022737"/>
    </source>
</evidence>
<evidence type="ECO:0000256" key="2">
    <source>
        <dbReference type="ARBA" id="ARBA00007306"/>
    </source>
</evidence>
<feature type="domain" description="Protein HIRA-like C-terminal" evidence="7">
    <location>
        <begin position="200"/>
        <end position="245"/>
    </location>
</feature>
<keyword evidence="8" id="KW-1185">Reference proteome</keyword>
<evidence type="ECO:0000256" key="5">
    <source>
        <dbReference type="ARBA" id="ARBA00022853"/>
    </source>
</evidence>
<keyword evidence="5" id="KW-0156">Chromatin regulator</keyword>
<keyword evidence="4" id="KW-0677">Repeat</keyword>
<dbReference type="GO" id="GO:0006355">
    <property type="term" value="P:regulation of DNA-templated transcription"/>
    <property type="evidence" value="ECO:0007669"/>
    <property type="project" value="InterPro"/>
</dbReference>
<dbReference type="InterPro" id="IPR036322">
    <property type="entry name" value="WD40_repeat_dom_sf"/>
</dbReference>
<evidence type="ECO:0000256" key="6">
    <source>
        <dbReference type="ARBA" id="ARBA00023242"/>
    </source>
</evidence>
<dbReference type="GO" id="GO:0005634">
    <property type="term" value="C:nucleus"/>
    <property type="evidence" value="ECO:0007669"/>
    <property type="project" value="UniProtKB-SubCell"/>
</dbReference>
<dbReference type="AlphaFoldDB" id="A0A0R3RGY9"/>
<dbReference type="InterPro" id="IPR031120">
    <property type="entry name" value="HIR1-like"/>
</dbReference>
<reference evidence="9" key="1">
    <citation type="submission" date="2017-02" db="UniProtKB">
        <authorList>
            <consortium name="WormBaseParasite"/>
        </authorList>
    </citation>
    <scope>IDENTIFICATION</scope>
</reference>
<proteinExistence type="inferred from homology"/>
<keyword evidence="3" id="KW-0853">WD repeat</keyword>
<evidence type="ECO:0000256" key="1">
    <source>
        <dbReference type="ARBA" id="ARBA00004123"/>
    </source>
</evidence>